<sequence length="31" mass="3566">MSMPFPSLTDLLILHLTLCEIHHSCNILFLL</sequence>
<dbReference type="AlphaFoldDB" id="A0A0E9QIJ5"/>
<proteinExistence type="predicted"/>
<evidence type="ECO:0000313" key="1">
    <source>
        <dbReference type="EMBL" id="JAH16711.1"/>
    </source>
</evidence>
<protein>
    <submittedName>
        <fullName evidence="1">Uncharacterized protein</fullName>
    </submittedName>
</protein>
<reference evidence="1" key="1">
    <citation type="submission" date="2014-11" db="EMBL/GenBank/DDBJ databases">
        <authorList>
            <person name="Amaro Gonzalez C."/>
        </authorList>
    </citation>
    <scope>NUCLEOTIDE SEQUENCE</scope>
</reference>
<reference evidence="1" key="2">
    <citation type="journal article" date="2015" name="Fish Shellfish Immunol.">
        <title>Early steps in the European eel (Anguilla anguilla)-Vibrio vulnificus interaction in the gills: Role of the RtxA13 toxin.</title>
        <authorList>
            <person name="Callol A."/>
            <person name="Pajuelo D."/>
            <person name="Ebbesson L."/>
            <person name="Teles M."/>
            <person name="MacKenzie S."/>
            <person name="Amaro C."/>
        </authorList>
    </citation>
    <scope>NUCLEOTIDE SEQUENCE</scope>
</reference>
<accession>A0A0E9QIJ5</accession>
<dbReference type="EMBL" id="GBXM01091866">
    <property type="protein sequence ID" value="JAH16711.1"/>
    <property type="molecule type" value="Transcribed_RNA"/>
</dbReference>
<name>A0A0E9QIJ5_ANGAN</name>
<organism evidence="1">
    <name type="scientific">Anguilla anguilla</name>
    <name type="common">European freshwater eel</name>
    <name type="synonym">Muraena anguilla</name>
    <dbReference type="NCBI Taxonomy" id="7936"/>
    <lineage>
        <taxon>Eukaryota</taxon>
        <taxon>Metazoa</taxon>
        <taxon>Chordata</taxon>
        <taxon>Craniata</taxon>
        <taxon>Vertebrata</taxon>
        <taxon>Euteleostomi</taxon>
        <taxon>Actinopterygii</taxon>
        <taxon>Neopterygii</taxon>
        <taxon>Teleostei</taxon>
        <taxon>Anguilliformes</taxon>
        <taxon>Anguillidae</taxon>
        <taxon>Anguilla</taxon>
    </lineage>
</organism>